<evidence type="ECO:0008006" key="3">
    <source>
        <dbReference type="Google" id="ProtNLM"/>
    </source>
</evidence>
<organism evidence="1 2">
    <name type="scientific">Kibdelosporangium lantanae</name>
    <dbReference type="NCBI Taxonomy" id="1497396"/>
    <lineage>
        <taxon>Bacteria</taxon>
        <taxon>Bacillati</taxon>
        <taxon>Actinomycetota</taxon>
        <taxon>Actinomycetes</taxon>
        <taxon>Pseudonocardiales</taxon>
        <taxon>Pseudonocardiaceae</taxon>
        <taxon>Kibdelosporangium</taxon>
    </lineage>
</organism>
<dbReference type="SUPFAM" id="SSF55073">
    <property type="entry name" value="Nucleotide cyclase"/>
    <property type="match status" value="1"/>
</dbReference>
<gene>
    <name evidence="1" type="ORF">ACFQ1S_03535</name>
</gene>
<comment type="caution">
    <text evidence="1">The sequence shown here is derived from an EMBL/GenBank/DDBJ whole genome shotgun (WGS) entry which is preliminary data.</text>
</comment>
<accession>A0ABW3M549</accession>
<name>A0ABW3M549_9PSEU</name>
<sequence>MAREWGKPSYRACAFLDVEGSSSRSDLAQEHVARHKYEVVQEALDAAGLSAGDTKYDRGDGILLVFEPTVSKVDVTEALTVRLGSELRRFAALHSAEGAMRMRIALHAGDITHTGHGWSGRAVNTTFRLAEAEITRKRLALARECPLVAIVSDHWYQAVIREGYGLLNADSYEKVHVTYKEFDETAWISLPDNSAPRHHDPAAPPGSSSGGIVFHGPVTHHGDNVAGSKIVYGRDTP</sequence>
<dbReference type="EMBL" id="JBHTIS010000111">
    <property type="protein sequence ID" value="MFD1044729.1"/>
    <property type="molecule type" value="Genomic_DNA"/>
</dbReference>
<dbReference type="Proteomes" id="UP001597045">
    <property type="component" value="Unassembled WGS sequence"/>
</dbReference>
<proteinExistence type="predicted"/>
<evidence type="ECO:0000313" key="2">
    <source>
        <dbReference type="Proteomes" id="UP001597045"/>
    </source>
</evidence>
<evidence type="ECO:0000313" key="1">
    <source>
        <dbReference type="EMBL" id="MFD1044729.1"/>
    </source>
</evidence>
<reference evidence="2" key="1">
    <citation type="journal article" date="2019" name="Int. J. Syst. Evol. Microbiol.">
        <title>The Global Catalogue of Microorganisms (GCM) 10K type strain sequencing project: providing services to taxonomists for standard genome sequencing and annotation.</title>
        <authorList>
            <consortium name="The Broad Institute Genomics Platform"/>
            <consortium name="The Broad Institute Genome Sequencing Center for Infectious Disease"/>
            <person name="Wu L."/>
            <person name="Ma J."/>
        </authorList>
    </citation>
    <scope>NUCLEOTIDE SEQUENCE [LARGE SCALE GENOMIC DNA]</scope>
    <source>
        <strain evidence="2">JCM 31486</strain>
    </source>
</reference>
<dbReference type="InterPro" id="IPR029787">
    <property type="entry name" value="Nucleotide_cyclase"/>
</dbReference>
<dbReference type="Gene3D" id="3.30.70.1230">
    <property type="entry name" value="Nucleotide cyclase"/>
    <property type="match status" value="1"/>
</dbReference>
<protein>
    <recommendedName>
        <fullName evidence="3">Guanylate cyclase domain-containing protein</fullName>
    </recommendedName>
</protein>
<keyword evidence="2" id="KW-1185">Reference proteome</keyword>